<sequence>MIDSCWAAVWESDAGALDYNINIFTKRGNEPDLRDVKIASLKQRIEELEFPQFSRTHRQKRQKLSLTSRTMGQRTSILLANETLGDEEEEYPFVNKYLSFQEELIVLVEVESCPVYDIDNNKEESMRVYDTYIEDVIEEEEGFVRKGGYNTPIFRTT</sequence>
<reference evidence="1" key="1">
    <citation type="journal article" date="2019" name="Sci. Rep.">
        <title>Draft genome of Tanacetum cinerariifolium, the natural source of mosquito coil.</title>
        <authorList>
            <person name="Yamashiro T."/>
            <person name="Shiraishi A."/>
            <person name="Satake H."/>
            <person name="Nakayama K."/>
        </authorList>
    </citation>
    <scope>NUCLEOTIDE SEQUENCE</scope>
</reference>
<comment type="caution">
    <text evidence="1">The sequence shown here is derived from an EMBL/GenBank/DDBJ whole genome shotgun (WGS) entry which is preliminary data.</text>
</comment>
<accession>A0A6L2K8U8</accession>
<gene>
    <name evidence="1" type="ORF">Tci_017130</name>
</gene>
<evidence type="ECO:0000313" key="1">
    <source>
        <dbReference type="EMBL" id="GEU45152.1"/>
    </source>
</evidence>
<dbReference type="EMBL" id="BKCJ010001944">
    <property type="protein sequence ID" value="GEU45152.1"/>
    <property type="molecule type" value="Genomic_DNA"/>
</dbReference>
<organism evidence="1">
    <name type="scientific">Tanacetum cinerariifolium</name>
    <name type="common">Dalmatian daisy</name>
    <name type="synonym">Chrysanthemum cinerariifolium</name>
    <dbReference type="NCBI Taxonomy" id="118510"/>
    <lineage>
        <taxon>Eukaryota</taxon>
        <taxon>Viridiplantae</taxon>
        <taxon>Streptophyta</taxon>
        <taxon>Embryophyta</taxon>
        <taxon>Tracheophyta</taxon>
        <taxon>Spermatophyta</taxon>
        <taxon>Magnoliopsida</taxon>
        <taxon>eudicotyledons</taxon>
        <taxon>Gunneridae</taxon>
        <taxon>Pentapetalae</taxon>
        <taxon>asterids</taxon>
        <taxon>campanulids</taxon>
        <taxon>Asterales</taxon>
        <taxon>Asteraceae</taxon>
        <taxon>Asteroideae</taxon>
        <taxon>Anthemideae</taxon>
        <taxon>Anthemidinae</taxon>
        <taxon>Tanacetum</taxon>
    </lineage>
</organism>
<proteinExistence type="predicted"/>
<name>A0A6L2K8U8_TANCI</name>
<dbReference type="AlphaFoldDB" id="A0A6L2K8U8"/>
<protein>
    <submittedName>
        <fullName evidence="1">Uncharacterized protein</fullName>
    </submittedName>
</protein>